<feature type="region of interest" description="Disordered" evidence="1">
    <location>
        <begin position="333"/>
        <end position="382"/>
    </location>
</feature>
<comment type="caution">
    <text evidence="2">The sequence shown here is derived from an EMBL/GenBank/DDBJ whole genome shotgun (WGS) entry which is preliminary data.</text>
</comment>
<reference evidence="2" key="1">
    <citation type="submission" date="2019-08" db="EMBL/GenBank/DDBJ databases">
        <authorList>
            <person name="Kucharzyk K."/>
            <person name="Murdoch R.W."/>
            <person name="Higgins S."/>
            <person name="Loffler F."/>
        </authorList>
    </citation>
    <scope>NUCLEOTIDE SEQUENCE</scope>
</reference>
<feature type="region of interest" description="Disordered" evidence="1">
    <location>
        <begin position="279"/>
        <end position="301"/>
    </location>
</feature>
<feature type="region of interest" description="Disordered" evidence="1">
    <location>
        <begin position="465"/>
        <end position="512"/>
    </location>
</feature>
<name>A0A644T5I3_9ZZZZ</name>
<dbReference type="AlphaFoldDB" id="A0A644T5I3"/>
<evidence type="ECO:0000313" key="2">
    <source>
        <dbReference type="EMBL" id="MPL61171.1"/>
    </source>
</evidence>
<proteinExistence type="predicted"/>
<dbReference type="EMBL" id="VSSQ01000014">
    <property type="protein sequence ID" value="MPL61171.1"/>
    <property type="molecule type" value="Genomic_DNA"/>
</dbReference>
<sequence length="635" mass="67139">MTFAINRKLPRNREIPGELCYASRQQRLSVILPLFFGQGAHGFAVSVVNCASGVHEFNPAADGAHKHKDHQHHDQAGQEGKQILAAGDVGRGDLQIASPEGHGGQEDTGDGRNKAELAAVHAQQHGGAHDQGAASKQLVAQTEQGPDVADVAGVHQIAPHGREDEAGDVDAGHPVLVAKGRVHLAQHFLQEEAAHAGTGVNGGQDEDRFKHDGKVVPVGHQVIHVGDLVENVGHAHGQRNCAAGAGMQVQADLFFKEAQIDSVQRGVRRNQRAELVGGSVDGKVVAGHQGAGGDQGHDGDKAFGQHGAVAYKEDVALVADHFGRCASADDGVEAGHGAASDGDKDKGQCRPADHGATAVNKGGNGGHEQDGLHKDDAHGQHKDGAYLEIGGKIVARHQQEPHGQNGSEEAVTGDGQSHGVAVPVKCPAQHVLLHEVMAAQNTHNQQHQTHKAGKQNAVLLEAHDQAHEHGDRHGDDNDKQRPGRVVHGADAGQRKTGQGQNKNTQHGDARHGACNGADLALGDGRKALALVPDGGEQHHHIVHRAAKYAANQNPQRAGQIAELRGEHRANQRPCSRDGGKMVAVENKFVGFDVVVTISKTNRWRNAARIQFQNLVCQKNAIHPVGNGKYAQCRKH</sequence>
<evidence type="ECO:0000256" key="1">
    <source>
        <dbReference type="SAM" id="MobiDB-lite"/>
    </source>
</evidence>
<feature type="compositionally biased region" description="Basic and acidic residues" evidence="1">
    <location>
        <begin position="367"/>
        <end position="382"/>
    </location>
</feature>
<feature type="region of interest" description="Disordered" evidence="1">
    <location>
        <begin position="399"/>
        <end position="421"/>
    </location>
</feature>
<feature type="compositionally biased region" description="Polar residues" evidence="1">
    <location>
        <begin position="495"/>
        <end position="504"/>
    </location>
</feature>
<accession>A0A644T5I3</accession>
<feature type="compositionally biased region" description="Basic and acidic residues" evidence="1">
    <location>
        <begin position="341"/>
        <end position="353"/>
    </location>
</feature>
<protein>
    <submittedName>
        <fullName evidence="2">Uncharacterized protein</fullName>
    </submittedName>
</protein>
<organism evidence="2">
    <name type="scientific">bioreactor metagenome</name>
    <dbReference type="NCBI Taxonomy" id="1076179"/>
    <lineage>
        <taxon>unclassified sequences</taxon>
        <taxon>metagenomes</taxon>
        <taxon>ecological metagenomes</taxon>
    </lineage>
</organism>
<feature type="compositionally biased region" description="Basic and acidic residues" evidence="1">
    <location>
        <begin position="465"/>
        <end position="481"/>
    </location>
</feature>
<gene>
    <name evidence="2" type="ORF">SDC9_06739</name>
</gene>